<dbReference type="InterPro" id="IPR003593">
    <property type="entry name" value="AAA+_ATPase"/>
</dbReference>
<feature type="domain" description="ABC transporter" evidence="3">
    <location>
        <begin position="16"/>
        <end position="273"/>
    </location>
</feature>
<dbReference type="InterPro" id="IPR027417">
    <property type="entry name" value="P-loop_NTPase"/>
</dbReference>
<dbReference type="Pfam" id="PF00005">
    <property type="entry name" value="ABC_tran"/>
    <property type="match status" value="2"/>
</dbReference>
<evidence type="ECO:0000256" key="1">
    <source>
        <dbReference type="ARBA" id="ARBA00022741"/>
    </source>
</evidence>
<dbReference type="Gene3D" id="3.40.50.300">
    <property type="entry name" value="P-loop containing nucleotide triphosphate hydrolases"/>
    <property type="match status" value="2"/>
</dbReference>
<keyword evidence="2 4" id="KW-0067">ATP-binding</keyword>
<evidence type="ECO:0000256" key="2">
    <source>
        <dbReference type="ARBA" id="ARBA00022840"/>
    </source>
</evidence>
<name>A0ABV3PB42_9ACTN</name>
<dbReference type="SMART" id="SM00382">
    <property type="entry name" value="AAA"/>
    <property type="match status" value="2"/>
</dbReference>
<gene>
    <name evidence="4" type="ORF">AB1207_16800</name>
</gene>
<dbReference type="InterPro" id="IPR003439">
    <property type="entry name" value="ABC_transporter-like_ATP-bd"/>
</dbReference>
<evidence type="ECO:0000259" key="3">
    <source>
        <dbReference type="PROSITE" id="PS50893"/>
    </source>
</evidence>
<feature type="domain" description="ABC transporter" evidence="3">
    <location>
        <begin position="357"/>
        <end position="557"/>
    </location>
</feature>
<dbReference type="RefSeq" id="WP_367639532.1">
    <property type="nucleotide sequence ID" value="NZ_JBFNQN010000011.1"/>
</dbReference>
<dbReference type="CDD" id="cd03221">
    <property type="entry name" value="ABCF_EF-3"/>
    <property type="match status" value="1"/>
</dbReference>
<dbReference type="InterPro" id="IPR051309">
    <property type="entry name" value="ABCF_ATPase"/>
</dbReference>
<dbReference type="Proteomes" id="UP001555826">
    <property type="component" value="Unassembled WGS sequence"/>
</dbReference>
<proteinExistence type="predicted"/>
<organism evidence="4 5">
    <name type="scientific">Kineococcus endophyticus</name>
    <dbReference type="NCBI Taxonomy" id="1181883"/>
    <lineage>
        <taxon>Bacteria</taxon>
        <taxon>Bacillati</taxon>
        <taxon>Actinomycetota</taxon>
        <taxon>Actinomycetes</taxon>
        <taxon>Kineosporiales</taxon>
        <taxon>Kineosporiaceae</taxon>
        <taxon>Kineococcus</taxon>
    </lineage>
</organism>
<dbReference type="GO" id="GO:0005524">
    <property type="term" value="F:ATP binding"/>
    <property type="evidence" value="ECO:0007669"/>
    <property type="project" value="UniProtKB-KW"/>
</dbReference>
<comment type="caution">
    <text evidence="4">The sequence shown here is derived from an EMBL/GenBank/DDBJ whole genome shotgun (WGS) entry which is preliminary data.</text>
</comment>
<evidence type="ECO:0000313" key="4">
    <source>
        <dbReference type="EMBL" id="MEW9266412.1"/>
    </source>
</evidence>
<evidence type="ECO:0000313" key="5">
    <source>
        <dbReference type="Proteomes" id="UP001555826"/>
    </source>
</evidence>
<dbReference type="PROSITE" id="PS50893">
    <property type="entry name" value="ABC_TRANSPORTER_2"/>
    <property type="match status" value="2"/>
</dbReference>
<sequence length="557" mass="59690">MPATGTTSSTTTTTSLSLTGVTKGYGHVPVLQDVSLAFAPGRVSGVIGENGCGKSTLLRLLAGVEAPEAGRVVATAAGGTGYLPQDAGAPSETTVGAVLEAAFAELTALRRRMRELEDAMASGTDLDPVLAEYGDLQTRFELRHGYDADTRLEQSLTGLGLPRLDRERPVATLSGGQRSRLHLAALLAAGPEVLLLDEPTNHLDVQAAHWLERHLVTRPGTTVVVSHDREFLDAVAGELVEVDPYRDRGVARYPGGYADYLQAKASERARWEQARAEWESAVERLATTGDATARAVNHARERPDNDKMQYDFKGGRVQESLAARVRANAEKLRRLREAEVPRPPDPLRFVPPAGASGRRGSVHAEGVSVAGRLTPVDVHVGPGDRLLVTGPNGSGKSTLFDVLTGALAPDTGTVRRRGRTGLLRQDPATDGLDRTVLAAFAAGRPGSADEHAHRLLGMGLFDRERLGVPVRSLSTGGRRRLDLARLLADRHDVLLLDEPTNHLAPQLVEELEAAIDAFPGAVVVVSHDRWFRRSFRGDVLELTGLDLTEVESTCSSS</sequence>
<dbReference type="EMBL" id="JBFNQN010000011">
    <property type="protein sequence ID" value="MEW9266412.1"/>
    <property type="molecule type" value="Genomic_DNA"/>
</dbReference>
<reference evidence="4 5" key="1">
    <citation type="submission" date="2024-07" db="EMBL/GenBank/DDBJ databases">
        <authorList>
            <person name="Thanompreechachai J."/>
            <person name="Duangmal K."/>
        </authorList>
    </citation>
    <scope>NUCLEOTIDE SEQUENCE [LARGE SCALE GENOMIC DNA]</scope>
    <source>
        <strain evidence="4 5">KCTC 19886</strain>
    </source>
</reference>
<accession>A0ABV3PB42</accession>
<keyword evidence="1" id="KW-0547">Nucleotide-binding</keyword>
<dbReference type="SUPFAM" id="SSF52540">
    <property type="entry name" value="P-loop containing nucleoside triphosphate hydrolases"/>
    <property type="match status" value="2"/>
</dbReference>
<dbReference type="PANTHER" id="PTHR42855">
    <property type="entry name" value="ABC TRANSPORTER ATP-BINDING SUBUNIT"/>
    <property type="match status" value="1"/>
</dbReference>
<protein>
    <submittedName>
        <fullName evidence="4">ABC-F family ATP-binding cassette domain-containing protein</fullName>
    </submittedName>
</protein>
<dbReference type="PANTHER" id="PTHR42855:SF2">
    <property type="entry name" value="DRUG RESISTANCE ABC TRANSPORTER,ATP-BINDING PROTEIN"/>
    <property type="match status" value="1"/>
</dbReference>
<keyword evidence="5" id="KW-1185">Reference proteome</keyword>